<dbReference type="AlphaFoldDB" id="A0A5R9JAP7"/>
<keyword evidence="1" id="KW-0812">Transmembrane</keyword>
<organism evidence="2 3">
    <name type="scientific">Lichenicoccus roseus</name>
    <dbReference type="NCBI Taxonomy" id="2683649"/>
    <lineage>
        <taxon>Bacteria</taxon>
        <taxon>Pseudomonadati</taxon>
        <taxon>Pseudomonadota</taxon>
        <taxon>Alphaproteobacteria</taxon>
        <taxon>Acetobacterales</taxon>
        <taxon>Acetobacteraceae</taxon>
        <taxon>Lichenicoccus</taxon>
    </lineage>
</organism>
<dbReference type="Pfam" id="PF07284">
    <property type="entry name" value="BCHF"/>
    <property type="match status" value="1"/>
</dbReference>
<reference evidence="2 3" key="1">
    <citation type="submission" date="2019-05" db="EMBL/GenBank/DDBJ databases">
        <authorList>
            <person name="Pankratov T."/>
            <person name="Grouzdev D."/>
        </authorList>
    </citation>
    <scope>NUCLEOTIDE SEQUENCE [LARGE SCALE GENOMIC DNA]</scope>
    <source>
        <strain evidence="2 3">KEBCLARHB70R</strain>
    </source>
</reference>
<name>A0A5R9JAP7_9PROT</name>
<keyword evidence="3" id="KW-1185">Reference proteome</keyword>
<feature type="transmembrane region" description="Helical" evidence="1">
    <location>
        <begin position="68"/>
        <end position="85"/>
    </location>
</feature>
<evidence type="ECO:0000256" key="1">
    <source>
        <dbReference type="SAM" id="Phobius"/>
    </source>
</evidence>
<keyword evidence="1" id="KW-0472">Membrane</keyword>
<dbReference type="GO" id="GO:0019685">
    <property type="term" value="P:photosynthesis, dark reaction"/>
    <property type="evidence" value="ECO:0007669"/>
    <property type="project" value="InterPro"/>
</dbReference>
<dbReference type="OrthoDB" id="8562352at2"/>
<protein>
    <submittedName>
        <fullName evidence="2">2-vinyl bacteriochlorophyllide hydratase</fullName>
    </submittedName>
</protein>
<dbReference type="Proteomes" id="UP000305654">
    <property type="component" value="Unassembled WGS sequence"/>
</dbReference>
<evidence type="ECO:0000313" key="2">
    <source>
        <dbReference type="EMBL" id="TLU74645.1"/>
    </source>
</evidence>
<comment type="caution">
    <text evidence="2">The sequence shown here is derived from an EMBL/GenBank/DDBJ whole genome shotgun (WGS) entry which is preliminary data.</text>
</comment>
<evidence type="ECO:0000313" key="3">
    <source>
        <dbReference type="Proteomes" id="UP000305654"/>
    </source>
</evidence>
<dbReference type="EMBL" id="VCDI01000001">
    <property type="protein sequence ID" value="TLU74645.1"/>
    <property type="molecule type" value="Genomic_DNA"/>
</dbReference>
<keyword evidence="1" id="KW-1133">Transmembrane helix</keyword>
<feature type="transmembrane region" description="Helical" evidence="1">
    <location>
        <begin position="105"/>
        <end position="125"/>
    </location>
</feature>
<gene>
    <name evidence="2" type="primary">bchF</name>
    <name evidence="2" type="ORF">FE263_02350</name>
</gene>
<dbReference type="GO" id="GO:0030494">
    <property type="term" value="P:bacteriochlorophyll biosynthetic process"/>
    <property type="evidence" value="ECO:0007669"/>
    <property type="project" value="InterPro"/>
</dbReference>
<sequence length="166" mass="17803">MPHAPRAATKSRRPLYTAEQRRRRDASVWTLVQGILAPLQFLVFLVSLGLVLHALATGHGAQVANLSVLIKAAALCAIMVTGAIWEKQVFGRYLLAPAFFWEDVASFGVIALHAAYVVALFGSLLSETGMLLLALAAYAAYLGNALQFLLKLRSARLEAGRLGAAS</sequence>
<dbReference type="GO" id="GO:0016836">
    <property type="term" value="F:hydro-lyase activity"/>
    <property type="evidence" value="ECO:0007669"/>
    <property type="project" value="InterPro"/>
</dbReference>
<feature type="transmembrane region" description="Helical" evidence="1">
    <location>
        <begin position="28"/>
        <end position="56"/>
    </location>
</feature>
<dbReference type="NCBIfam" id="TIGR02020">
    <property type="entry name" value="BchF"/>
    <property type="match status" value="1"/>
</dbReference>
<dbReference type="InterPro" id="IPR009905">
    <property type="entry name" value="BCHF"/>
</dbReference>
<feature type="transmembrane region" description="Helical" evidence="1">
    <location>
        <begin position="131"/>
        <end position="150"/>
    </location>
</feature>
<proteinExistence type="predicted"/>
<accession>A0A5R9JAP7</accession>